<dbReference type="InterPro" id="IPR055771">
    <property type="entry name" value="DUF7347"/>
</dbReference>
<dbReference type="GO" id="GO:0003700">
    <property type="term" value="F:DNA-binding transcription factor activity"/>
    <property type="evidence" value="ECO:0007669"/>
    <property type="project" value="InterPro"/>
</dbReference>
<comment type="caution">
    <text evidence="3">The sequence shown here is derived from an EMBL/GenBank/DDBJ whole genome shotgun (WGS) entry which is preliminary data.</text>
</comment>
<dbReference type="AlphaFoldDB" id="A0A6B0GIQ4"/>
<dbReference type="SUPFAM" id="SSF46785">
    <property type="entry name" value="Winged helix' DNA-binding domain"/>
    <property type="match status" value="1"/>
</dbReference>
<evidence type="ECO:0000259" key="2">
    <source>
        <dbReference type="SMART" id="SM00418"/>
    </source>
</evidence>
<feature type="region of interest" description="Disordered" evidence="1">
    <location>
        <begin position="282"/>
        <end position="313"/>
    </location>
</feature>
<dbReference type="Proteomes" id="UP000451471">
    <property type="component" value="Unassembled WGS sequence"/>
</dbReference>
<sequence length="339" mass="37784">MTADSGRETTSALSPDDAFGVLGDETRLDILQTLGAAERPLAYSELFERVEYDDASNFSYHLDKLVGHFVRKRDEGYDLWEAGRRVVEAVLAGAVTDTPVVEPTRVDERCPYCGAPIEVGFQHARVEMNCTECPGFMRHARSQDRRFTDYGTLGFFLFPPAGIRGRTADGVLEAAWTWRHADFLVASTGVCSRCSAPLDHSVTVCTDHDASAGYCELCEHRYAVQFHTHCRNCNRTSHLIAPGCLLATTELLAFFTEHGINPPGSRTPRQGVTVAHGLRRGSRLGRPVRGSPHVHRRQRGTHPDRGRRPLGRRRHEAGGFRIYRWLSPLLVGHRPAQLS</sequence>
<dbReference type="Pfam" id="PF24042">
    <property type="entry name" value="DUF7351"/>
    <property type="match status" value="1"/>
</dbReference>
<accession>A0A6B0GIQ4</accession>
<reference evidence="3 4" key="1">
    <citation type="submission" date="2019-12" db="EMBL/GenBank/DDBJ databases">
        <title>Halocatena pleomorpha gen. nov. sp. nov., an extremely halophilic archaeon of family Halobacteriaceae isolated from saltpan soil.</title>
        <authorList>
            <person name="Pal Y."/>
            <person name="Verma A."/>
            <person name="Krishnamurthi S."/>
            <person name="Kumar P."/>
        </authorList>
    </citation>
    <scope>NUCLEOTIDE SEQUENCE [LARGE SCALE GENOMIC DNA]</scope>
    <source>
        <strain evidence="3 4">JCM 16495</strain>
    </source>
</reference>
<dbReference type="InterPro" id="IPR011991">
    <property type="entry name" value="ArsR-like_HTH"/>
</dbReference>
<evidence type="ECO:0000313" key="4">
    <source>
        <dbReference type="Proteomes" id="UP000451471"/>
    </source>
</evidence>
<dbReference type="InterPro" id="IPR001845">
    <property type="entry name" value="HTH_ArsR_DNA-bd_dom"/>
</dbReference>
<name>A0A6B0GIQ4_9EURY</name>
<organism evidence="3 4">
    <name type="scientific">Halomarina oriensis</name>
    <dbReference type="NCBI Taxonomy" id="671145"/>
    <lineage>
        <taxon>Archaea</taxon>
        <taxon>Methanobacteriati</taxon>
        <taxon>Methanobacteriota</taxon>
        <taxon>Stenosarchaea group</taxon>
        <taxon>Halobacteria</taxon>
        <taxon>Halobacteriales</taxon>
        <taxon>Natronomonadaceae</taxon>
        <taxon>Halomarina</taxon>
    </lineage>
</organism>
<dbReference type="SMART" id="SM00418">
    <property type="entry name" value="HTH_ARSR"/>
    <property type="match status" value="1"/>
</dbReference>
<evidence type="ECO:0000313" key="3">
    <source>
        <dbReference type="EMBL" id="MWG34634.1"/>
    </source>
</evidence>
<keyword evidence="4" id="KW-1185">Reference proteome</keyword>
<dbReference type="InterPro" id="IPR055775">
    <property type="entry name" value="DUF7351"/>
</dbReference>
<dbReference type="InterPro" id="IPR036390">
    <property type="entry name" value="WH_DNA-bd_sf"/>
</dbReference>
<dbReference type="InterPro" id="IPR036388">
    <property type="entry name" value="WH-like_DNA-bd_sf"/>
</dbReference>
<evidence type="ECO:0000256" key="1">
    <source>
        <dbReference type="SAM" id="MobiDB-lite"/>
    </source>
</evidence>
<proteinExistence type="predicted"/>
<protein>
    <submittedName>
        <fullName evidence="3">Helix-turn-helix domain-containing protein</fullName>
    </submittedName>
</protein>
<dbReference type="RefSeq" id="WP_158204292.1">
    <property type="nucleotide sequence ID" value="NZ_WSZK01000015.1"/>
</dbReference>
<dbReference type="OrthoDB" id="8482at2157"/>
<dbReference type="EMBL" id="WSZK01000015">
    <property type="protein sequence ID" value="MWG34634.1"/>
    <property type="molecule type" value="Genomic_DNA"/>
</dbReference>
<feature type="domain" description="HTH arsR-type" evidence="2">
    <location>
        <begin position="17"/>
        <end position="91"/>
    </location>
</feature>
<gene>
    <name evidence="3" type="ORF">GQS65_09055</name>
</gene>
<dbReference type="Gene3D" id="1.10.10.10">
    <property type="entry name" value="Winged helix-like DNA-binding domain superfamily/Winged helix DNA-binding domain"/>
    <property type="match status" value="1"/>
</dbReference>
<dbReference type="CDD" id="cd00090">
    <property type="entry name" value="HTH_ARSR"/>
    <property type="match status" value="1"/>
</dbReference>
<dbReference type="Pfam" id="PF24038">
    <property type="entry name" value="DUF7347"/>
    <property type="match status" value="1"/>
</dbReference>